<name>A0AAD9AGM5_9PEZI</name>
<feature type="compositionally biased region" description="Basic and acidic residues" evidence="1">
    <location>
        <begin position="40"/>
        <end position="49"/>
    </location>
</feature>
<evidence type="ECO:0000313" key="3">
    <source>
        <dbReference type="Proteomes" id="UP001243330"/>
    </source>
</evidence>
<proteinExistence type="predicted"/>
<feature type="compositionally biased region" description="Polar residues" evidence="1">
    <location>
        <begin position="485"/>
        <end position="505"/>
    </location>
</feature>
<feature type="region of interest" description="Disordered" evidence="1">
    <location>
        <begin position="447"/>
        <end position="524"/>
    </location>
</feature>
<organism evidence="2 3">
    <name type="scientific">Colletotrichum chrysophilum</name>
    <dbReference type="NCBI Taxonomy" id="1836956"/>
    <lineage>
        <taxon>Eukaryota</taxon>
        <taxon>Fungi</taxon>
        <taxon>Dikarya</taxon>
        <taxon>Ascomycota</taxon>
        <taxon>Pezizomycotina</taxon>
        <taxon>Sordariomycetes</taxon>
        <taxon>Hypocreomycetidae</taxon>
        <taxon>Glomerellales</taxon>
        <taxon>Glomerellaceae</taxon>
        <taxon>Colletotrichum</taxon>
        <taxon>Colletotrichum gloeosporioides species complex</taxon>
    </lineage>
</organism>
<dbReference type="AlphaFoldDB" id="A0AAD9AGM5"/>
<dbReference type="Proteomes" id="UP001243330">
    <property type="component" value="Unassembled WGS sequence"/>
</dbReference>
<feature type="region of interest" description="Disordered" evidence="1">
    <location>
        <begin position="40"/>
        <end position="63"/>
    </location>
</feature>
<dbReference type="EMBL" id="JAQOWY010000205">
    <property type="protein sequence ID" value="KAK1847344.1"/>
    <property type="molecule type" value="Genomic_DNA"/>
</dbReference>
<feature type="region of interest" description="Disordered" evidence="1">
    <location>
        <begin position="79"/>
        <end position="98"/>
    </location>
</feature>
<reference evidence="2" key="1">
    <citation type="submission" date="2023-01" db="EMBL/GenBank/DDBJ databases">
        <title>Colletotrichum chrysophilum M932 genome sequence.</title>
        <authorList>
            <person name="Baroncelli R."/>
        </authorList>
    </citation>
    <scope>NUCLEOTIDE SEQUENCE</scope>
    <source>
        <strain evidence="2">M932</strain>
    </source>
</reference>
<gene>
    <name evidence="2" type="ORF">CCHR01_10013</name>
</gene>
<feature type="region of interest" description="Disordered" evidence="1">
    <location>
        <begin position="165"/>
        <end position="201"/>
    </location>
</feature>
<feature type="compositionally biased region" description="Polar residues" evidence="1">
    <location>
        <begin position="463"/>
        <end position="473"/>
    </location>
</feature>
<keyword evidence="3" id="KW-1185">Reference proteome</keyword>
<accession>A0AAD9AGM5</accession>
<protein>
    <submittedName>
        <fullName evidence="2">Alkyl hydroperoxide reductase thiol specific antioxidant mal allergen</fullName>
    </submittedName>
</protein>
<evidence type="ECO:0000313" key="2">
    <source>
        <dbReference type="EMBL" id="KAK1847344.1"/>
    </source>
</evidence>
<feature type="compositionally biased region" description="Polar residues" evidence="1">
    <location>
        <begin position="188"/>
        <end position="200"/>
    </location>
</feature>
<comment type="caution">
    <text evidence="2">The sequence shown here is derived from an EMBL/GenBank/DDBJ whole genome shotgun (WGS) entry which is preliminary data.</text>
</comment>
<evidence type="ECO:0000256" key="1">
    <source>
        <dbReference type="SAM" id="MobiDB-lite"/>
    </source>
</evidence>
<sequence length="524" mass="56472">MYDQAVLDEQWAIARGLPPDDRKAAEGIIRLAEMMNAEERQEAEAERCASGDAVATQDANEPVEQMTDEAPQAITNDDDVASHSTASAETAIDGSGGQNTGFANAITDNDDLTAGGFVNDTFDIDAFTNDTFADFNSNFESFFPAMDGTDKQTANDAAEVTRVVDTTEQDSETASEQLSVPSEVISPATAQTTPPASSDSPVMLDAAKPATAPATQLRDREYPWQDTTGIWPPRTPSGILVQSPRLPPPQAVFHGASSHTQRLPPRCQPVTAAATPIVARTSVGEYQRPHRPLPLRTSSQPAVRPTFNQFSGRMTTMNNASASMPTSIPFRMPATTSSDMATTQQWMSSRAFNNIQTGHAPPGLNTFNDASYMAQYGTQPAALLSQGQTQQTQLSTGGFEQPPISITLFQCQMLQRQLEQQQMQLEALISMQQNNMQNNMQPAALASMTQTTHTHNHRRKRASATTQESSGVTQPPAKRARTQWPPLQSNTSAGRSVPRTTSAPQPGNCGAVYSAPDSVSFVPH</sequence>